<reference evidence="2" key="1">
    <citation type="submission" date="2020-05" db="EMBL/GenBank/DDBJ databases">
        <title>Mycena genomes resolve the evolution of fungal bioluminescence.</title>
        <authorList>
            <person name="Tsai I.J."/>
        </authorList>
    </citation>
    <scope>NUCLEOTIDE SEQUENCE</scope>
    <source>
        <strain evidence="2">CCC161011</strain>
    </source>
</reference>
<evidence type="ECO:0008006" key="4">
    <source>
        <dbReference type="Google" id="ProtNLM"/>
    </source>
</evidence>
<gene>
    <name evidence="2" type="ORF">MVEN_01713200</name>
</gene>
<organism evidence="2 3">
    <name type="scientific">Mycena venus</name>
    <dbReference type="NCBI Taxonomy" id="2733690"/>
    <lineage>
        <taxon>Eukaryota</taxon>
        <taxon>Fungi</taxon>
        <taxon>Dikarya</taxon>
        <taxon>Basidiomycota</taxon>
        <taxon>Agaricomycotina</taxon>
        <taxon>Agaricomycetes</taxon>
        <taxon>Agaricomycetidae</taxon>
        <taxon>Agaricales</taxon>
        <taxon>Marasmiineae</taxon>
        <taxon>Mycenaceae</taxon>
        <taxon>Mycena</taxon>
    </lineage>
</organism>
<dbReference type="Proteomes" id="UP000620124">
    <property type="component" value="Unassembled WGS sequence"/>
</dbReference>
<evidence type="ECO:0000313" key="2">
    <source>
        <dbReference type="EMBL" id="KAF7344224.1"/>
    </source>
</evidence>
<proteinExistence type="predicted"/>
<name>A0A8H6XPR5_9AGAR</name>
<dbReference type="OrthoDB" id="2946474at2759"/>
<dbReference type="AlphaFoldDB" id="A0A8H6XPR5"/>
<dbReference type="EMBL" id="JACAZI010000015">
    <property type="protein sequence ID" value="KAF7344224.1"/>
    <property type="molecule type" value="Genomic_DNA"/>
</dbReference>
<accession>A0A8H6XPR5</accession>
<sequence length="520" mass="59214">MAGESHPEDEFMGHPTTDNAASTFGMFSNSHHFTITAGNLVNITNEKTLALTVPSDYRRIPVGDIDLLREIMLDSSCITHCQRERPRVRRVYTAKIEGRKSNVTVAIYQGEGAQEEWWEDMERYSRLRHPNIVQLCHFASSLKIQAVVFNDDLILLQHFLELHHHSPILTVYIHGFCNTDFKEVQKYFHSTFQQDLYDFDCTIWIRRSTGRLYADLIPYTKFSSCDVDNVSHPQGFIFMDPLGQEAMAIGCLTLDQYHQICYHYISSWRFISISTDVMVNPGAVIACSSSDQLQGWVEIASLPDVNVACGDWRGADGEVLEDGWTRFNSSDVLNRTLSANMWYYNGRCWLSQANHVFTCFGITSNFDDYFFVKDIYFSIQIFATTQDEPSGYLFLCPIKNFQTGPSSFRWPDFPAFWSLDPAGHENLSAEEATRLGFPSLRLETKLHGDSWPASVYAGLRQFHQGKGFDPNSQDVARHLGDPLYQTSAEVDPPSAHIDPDDGQTEPSNLYDDIPSMLFLI</sequence>
<keyword evidence="3" id="KW-1185">Reference proteome</keyword>
<feature type="region of interest" description="Disordered" evidence="1">
    <location>
        <begin position="485"/>
        <end position="508"/>
    </location>
</feature>
<comment type="caution">
    <text evidence="2">The sequence shown here is derived from an EMBL/GenBank/DDBJ whole genome shotgun (WGS) entry which is preliminary data.</text>
</comment>
<evidence type="ECO:0000313" key="3">
    <source>
        <dbReference type="Proteomes" id="UP000620124"/>
    </source>
</evidence>
<protein>
    <recommendedName>
        <fullName evidence="4">Protein kinase domain-containing protein</fullName>
    </recommendedName>
</protein>
<evidence type="ECO:0000256" key="1">
    <source>
        <dbReference type="SAM" id="MobiDB-lite"/>
    </source>
</evidence>